<dbReference type="Gene3D" id="3.20.20.80">
    <property type="entry name" value="Glycosidases"/>
    <property type="match status" value="1"/>
</dbReference>
<name>A0A4Z0Y1W2_9FIRM</name>
<evidence type="ECO:0000256" key="2">
    <source>
        <dbReference type="ARBA" id="ARBA00023295"/>
    </source>
</evidence>
<dbReference type="OrthoDB" id="9769314at2"/>
<dbReference type="SMART" id="SM00636">
    <property type="entry name" value="Glyco_18"/>
    <property type="match status" value="1"/>
</dbReference>
<dbReference type="Proteomes" id="UP000297714">
    <property type="component" value="Unassembled WGS sequence"/>
</dbReference>
<dbReference type="SMART" id="SM00257">
    <property type="entry name" value="LysM"/>
    <property type="match status" value="2"/>
</dbReference>
<dbReference type="Gene3D" id="3.10.350.10">
    <property type="entry name" value="LysM domain"/>
    <property type="match status" value="2"/>
</dbReference>
<dbReference type="SUPFAM" id="SSF54106">
    <property type="entry name" value="LysM domain"/>
    <property type="match status" value="2"/>
</dbReference>
<evidence type="ECO:0000259" key="3">
    <source>
        <dbReference type="PROSITE" id="PS51782"/>
    </source>
</evidence>
<protein>
    <submittedName>
        <fullName evidence="5">Spore germination protein YaaH</fullName>
    </submittedName>
</protein>
<dbReference type="CDD" id="cd00118">
    <property type="entry name" value="LysM"/>
    <property type="match status" value="2"/>
</dbReference>
<evidence type="ECO:0000313" key="5">
    <source>
        <dbReference type="EMBL" id="TGJ77694.1"/>
    </source>
</evidence>
<gene>
    <name evidence="5" type="primary">yaaH_3</name>
    <name evidence="5" type="ORF">CAGA_00870</name>
</gene>
<dbReference type="PROSITE" id="PS51910">
    <property type="entry name" value="GH18_2"/>
    <property type="match status" value="1"/>
</dbReference>
<dbReference type="GO" id="GO:0070492">
    <property type="term" value="F:oligosaccharide binding"/>
    <property type="evidence" value="ECO:0007669"/>
    <property type="project" value="TreeGrafter"/>
</dbReference>
<evidence type="ECO:0000259" key="4">
    <source>
        <dbReference type="PROSITE" id="PS51910"/>
    </source>
</evidence>
<organism evidence="5 6">
    <name type="scientific">Caproiciproducens galactitolivorans</name>
    <dbReference type="NCBI Taxonomy" id="642589"/>
    <lineage>
        <taxon>Bacteria</taxon>
        <taxon>Bacillati</taxon>
        <taxon>Bacillota</taxon>
        <taxon>Clostridia</taxon>
        <taxon>Eubacteriales</taxon>
        <taxon>Acutalibacteraceae</taxon>
        <taxon>Caproiciproducens</taxon>
    </lineage>
</organism>
<dbReference type="Pfam" id="PF01476">
    <property type="entry name" value="LysM"/>
    <property type="match status" value="2"/>
</dbReference>
<accession>A0A4Z0Y1W2</accession>
<dbReference type="GO" id="GO:0016798">
    <property type="term" value="F:hydrolase activity, acting on glycosyl bonds"/>
    <property type="evidence" value="ECO:0007669"/>
    <property type="project" value="UniProtKB-KW"/>
</dbReference>
<dbReference type="Gene3D" id="3.10.50.10">
    <property type="match status" value="1"/>
</dbReference>
<dbReference type="PANTHER" id="PTHR46066:SF2">
    <property type="entry name" value="CHITINASE DOMAIN-CONTAINING PROTEIN 1"/>
    <property type="match status" value="1"/>
</dbReference>
<keyword evidence="6" id="KW-1185">Reference proteome</keyword>
<feature type="domain" description="LysM" evidence="3">
    <location>
        <begin position="2"/>
        <end position="46"/>
    </location>
</feature>
<dbReference type="InterPro" id="IPR011583">
    <property type="entry name" value="Chitinase_II/V-like_cat"/>
</dbReference>
<dbReference type="AlphaFoldDB" id="A0A4Z0Y1W2"/>
<feature type="domain" description="LysM" evidence="3">
    <location>
        <begin position="51"/>
        <end position="96"/>
    </location>
</feature>
<dbReference type="InterPro" id="IPR018392">
    <property type="entry name" value="LysM"/>
</dbReference>
<dbReference type="GO" id="GO:0012505">
    <property type="term" value="C:endomembrane system"/>
    <property type="evidence" value="ECO:0007669"/>
    <property type="project" value="TreeGrafter"/>
</dbReference>
<keyword evidence="1" id="KW-0378">Hydrolase</keyword>
<reference evidence="5 6" key="1">
    <citation type="submission" date="2019-04" db="EMBL/GenBank/DDBJ databases">
        <authorList>
            <person name="Poehlein A."/>
            <person name="Bengelsdorf F.R."/>
            <person name="Duerre P."/>
            <person name="Daniel R."/>
        </authorList>
    </citation>
    <scope>NUCLEOTIDE SEQUENCE [LARGE SCALE GENOMIC DNA]</scope>
    <source>
        <strain evidence="5 6">BS-1</strain>
    </source>
</reference>
<dbReference type="InterPro" id="IPR001223">
    <property type="entry name" value="Glyco_hydro18_cat"/>
</dbReference>
<comment type="caution">
    <text evidence="5">The sequence shown here is derived from an EMBL/GenBank/DDBJ whole genome shotgun (WGS) entry which is preliminary data.</text>
</comment>
<dbReference type="CDD" id="cd02874">
    <property type="entry name" value="GH18_CFLE_spore_hydrolase"/>
    <property type="match status" value="1"/>
</dbReference>
<sequence>MVIHTVRQGDTIYSLSRKYGTTVQKIIADNGLENINHLVIGQAIVIDVDSVRHTVLPGESLYSIARMYDTTVFRILSANEGITDPSSISVGQIIIIPFATEKSGTIEVNGYAQTDIENTTLERTLPHLTYLSIFSYQVKPDGSLTAIQDGPLIEVARRQSVAPMMVITNIKEGGGFGSELANTILTNETLQDTLLDNVIGIMQEKNYFGLDVDFEYIFPRDRENYNNFLKKTVDRLHSLGYIVTTALAPKTSGSQAGLLYEAHDYATHGLLVDHVILMTYEWGYLMGPPRAVAPVNLVEDVIQYAVSVMPSRKIFMGIPNYGYDWTLPYIQGTAARPMTNVGAVNLASQVSANIQFDQTAQSPFFNYYDRSGKQHIVWFEDARSIEAKMKVVAKYNLGGVSYWTINSFFPQNWVVQDNMFTIKKVL</sequence>
<dbReference type="PANTHER" id="PTHR46066">
    <property type="entry name" value="CHITINASE DOMAIN-CONTAINING PROTEIN 1 FAMILY MEMBER"/>
    <property type="match status" value="1"/>
</dbReference>
<dbReference type="RefSeq" id="WP_135656603.1">
    <property type="nucleotide sequence ID" value="NZ_JAJUFJ010000010.1"/>
</dbReference>
<dbReference type="InterPro" id="IPR036779">
    <property type="entry name" value="LysM_dom_sf"/>
</dbReference>
<dbReference type="Pfam" id="PF00704">
    <property type="entry name" value="Glyco_hydro_18"/>
    <property type="match status" value="1"/>
</dbReference>
<dbReference type="InterPro" id="IPR017853">
    <property type="entry name" value="GH"/>
</dbReference>
<dbReference type="InterPro" id="IPR041704">
    <property type="entry name" value="CFLE_GH18"/>
</dbReference>
<dbReference type="GO" id="GO:0008061">
    <property type="term" value="F:chitin binding"/>
    <property type="evidence" value="ECO:0007669"/>
    <property type="project" value="InterPro"/>
</dbReference>
<feature type="domain" description="GH18" evidence="4">
    <location>
        <begin position="92"/>
        <end position="426"/>
    </location>
</feature>
<proteinExistence type="predicted"/>
<dbReference type="InterPro" id="IPR029070">
    <property type="entry name" value="Chitinase_insertion_sf"/>
</dbReference>
<dbReference type="GO" id="GO:0005975">
    <property type="term" value="P:carbohydrate metabolic process"/>
    <property type="evidence" value="ECO:0007669"/>
    <property type="project" value="InterPro"/>
</dbReference>
<keyword evidence="2" id="KW-0326">Glycosidase</keyword>
<dbReference type="PROSITE" id="PS51782">
    <property type="entry name" value="LYSM"/>
    <property type="match status" value="2"/>
</dbReference>
<dbReference type="EMBL" id="SRMQ01000001">
    <property type="protein sequence ID" value="TGJ77694.1"/>
    <property type="molecule type" value="Genomic_DNA"/>
</dbReference>
<evidence type="ECO:0000313" key="6">
    <source>
        <dbReference type="Proteomes" id="UP000297714"/>
    </source>
</evidence>
<evidence type="ECO:0000256" key="1">
    <source>
        <dbReference type="ARBA" id="ARBA00022801"/>
    </source>
</evidence>
<dbReference type="SUPFAM" id="SSF51445">
    <property type="entry name" value="(Trans)glycosidases"/>
    <property type="match status" value="1"/>
</dbReference>